<evidence type="ECO:0000259" key="13">
    <source>
        <dbReference type="PROSITE" id="PS50023"/>
    </source>
</evidence>
<dbReference type="GO" id="GO:0005634">
    <property type="term" value="C:nucleus"/>
    <property type="evidence" value="ECO:0007669"/>
    <property type="project" value="UniProtKB-SubCell"/>
</dbReference>
<keyword evidence="2 10" id="KW-0479">Metal-binding</keyword>
<gene>
    <name evidence="15" type="ORF">BOX15_Mlig016171g2</name>
</gene>
<feature type="region of interest" description="Disordered" evidence="12">
    <location>
        <begin position="1"/>
        <end position="28"/>
    </location>
</feature>
<dbReference type="InterPro" id="IPR009057">
    <property type="entry name" value="Homeodomain-like_sf"/>
</dbReference>
<keyword evidence="8 9" id="KW-0539">Nucleus</keyword>
<feature type="DNA-binding region" description="Homeobox" evidence="9">
    <location>
        <begin position="211"/>
        <end position="270"/>
    </location>
</feature>
<evidence type="ECO:0000256" key="7">
    <source>
        <dbReference type="ARBA" id="ARBA00023155"/>
    </source>
</evidence>
<keyword evidence="4 10" id="KW-0862">Zinc</keyword>
<feature type="domain" description="Homeobox" evidence="14">
    <location>
        <begin position="209"/>
        <end position="269"/>
    </location>
</feature>
<dbReference type="PANTHER" id="PTHR24208">
    <property type="entry name" value="LIM/HOMEOBOX PROTEIN LHX"/>
    <property type="match status" value="1"/>
</dbReference>
<dbReference type="CDD" id="cd00086">
    <property type="entry name" value="homeodomain"/>
    <property type="match status" value="1"/>
</dbReference>
<dbReference type="GO" id="GO:0030182">
    <property type="term" value="P:neuron differentiation"/>
    <property type="evidence" value="ECO:0007669"/>
    <property type="project" value="TreeGrafter"/>
</dbReference>
<dbReference type="SMART" id="SM00389">
    <property type="entry name" value="HOX"/>
    <property type="match status" value="1"/>
</dbReference>
<dbReference type="GO" id="GO:0046872">
    <property type="term" value="F:metal ion binding"/>
    <property type="evidence" value="ECO:0007669"/>
    <property type="project" value="UniProtKB-KW"/>
</dbReference>
<dbReference type="InterPro" id="IPR050453">
    <property type="entry name" value="LIM_Homeobox_TF"/>
</dbReference>
<comment type="subcellular location">
    <subcellularLocation>
        <location evidence="1 9 11">Nucleus</location>
    </subcellularLocation>
</comment>
<dbReference type="Gene3D" id="1.10.10.60">
    <property type="entry name" value="Homeodomain-like"/>
    <property type="match status" value="1"/>
</dbReference>
<dbReference type="OrthoDB" id="6159439at2759"/>
<evidence type="ECO:0000256" key="10">
    <source>
        <dbReference type="PROSITE-ProRule" id="PRU00125"/>
    </source>
</evidence>
<dbReference type="SMART" id="SM00132">
    <property type="entry name" value="LIM"/>
    <property type="match status" value="2"/>
</dbReference>
<evidence type="ECO:0000256" key="11">
    <source>
        <dbReference type="RuleBase" id="RU000682"/>
    </source>
</evidence>
<dbReference type="Pfam" id="PF00412">
    <property type="entry name" value="LIM"/>
    <property type="match status" value="2"/>
</dbReference>
<evidence type="ECO:0000256" key="9">
    <source>
        <dbReference type="PROSITE-ProRule" id="PRU00108"/>
    </source>
</evidence>
<evidence type="ECO:0000256" key="4">
    <source>
        <dbReference type="ARBA" id="ARBA00022833"/>
    </source>
</evidence>
<feature type="compositionally biased region" description="Low complexity" evidence="12">
    <location>
        <begin position="290"/>
        <end position="302"/>
    </location>
</feature>
<dbReference type="Gene3D" id="2.10.110.10">
    <property type="entry name" value="Cysteine Rich Protein"/>
    <property type="match status" value="2"/>
</dbReference>
<dbReference type="SUPFAM" id="SSF46689">
    <property type="entry name" value="Homeodomain-like"/>
    <property type="match status" value="1"/>
</dbReference>
<evidence type="ECO:0000256" key="2">
    <source>
        <dbReference type="ARBA" id="ARBA00022723"/>
    </source>
</evidence>
<evidence type="ECO:0000256" key="1">
    <source>
        <dbReference type="ARBA" id="ARBA00004123"/>
    </source>
</evidence>
<keyword evidence="6 9" id="KW-0238">DNA-binding</keyword>
<feature type="compositionally biased region" description="Acidic residues" evidence="12">
    <location>
        <begin position="304"/>
        <end position="329"/>
    </location>
</feature>
<keyword evidence="3" id="KW-0677">Repeat</keyword>
<dbReference type="SUPFAM" id="SSF57716">
    <property type="entry name" value="Glucocorticoid receptor-like (DNA-binding domain)"/>
    <property type="match status" value="2"/>
</dbReference>
<dbReference type="EMBL" id="NIVC01003081">
    <property type="protein sequence ID" value="PAA53488.1"/>
    <property type="molecule type" value="Genomic_DNA"/>
</dbReference>
<keyword evidence="7 9" id="KW-0371">Homeobox</keyword>
<proteinExistence type="predicted"/>
<dbReference type="Pfam" id="PF00046">
    <property type="entry name" value="Homeodomain"/>
    <property type="match status" value="1"/>
</dbReference>
<feature type="domain" description="LIM zinc-binding" evidence="13">
    <location>
        <begin position="98"/>
        <end position="161"/>
    </location>
</feature>
<name>A0A267DW30_9PLAT</name>
<dbReference type="InterPro" id="IPR001356">
    <property type="entry name" value="HD"/>
</dbReference>
<evidence type="ECO:0000256" key="12">
    <source>
        <dbReference type="SAM" id="MobiDB-lite"/>
    </source>
</evidence>
<organism evidence="15 16">
    <name type="scientific">Macrostomum lignano</name>
    <dbReference type="NCBI Taxonomy" id="282301"/>
    <lineage>
        <taxon>Eukaryota</taxon>
        <taxon>Metazoa</taxon>
        <taxon>Spiralia</taxon>
        <taxon>Lophotrochozoa</taxon>
        <taxon>Platyhelminthes</taxon>
        <taxon>Rhabditophora</taxon>
        <taxon>Macrostomorpha</taxon>
        <taxon>Macrostomida</taxon>
        <taxon>Macrostomidae</taxon>
        <taxon>Macrostomum</taxon>
    </lineage>
</organism>
<dbReference type="PROSITE" id="PS50023">
    <property type="entry name" value="LIM_DOMAIN_2"/>
    <property type="match status" value="2"/>
</dbReference>
<dbReference type="AlphaFoldDB" id="A0A267DW30"/>
<evidence type="ECO:0000259" key="14">
    <source>
        <dbReference type="PROSITE" id="PS50071"/>
    </source>
</evidence>
<evidence type="ECO:0000256" key="5">
    <source>
        <dbReference type="ARBA" id="ARBA00023038"/>
    </source>
</evidence>
<dbReference type="GO" id="GO:0000977">
    <property type="term" value="F:RNA polymerase II transcription regulatory region sequence-specific DNA binding"/>
    <property type="evidence" value="ECO:0007669"/>
    <property type="project" value="TreeGrafter"/>
</dbReference>
<dbReference type="GO" id="GO:0000981">
    <property type="term" value="F:DNA-binding transcription factor activity, RNA polymerase II-specific"/>
    <property type="evidence" value="ECO:0007669"/>
    <property type="project" value="InterPro"/>
</dbReference>
<evidence type="ECO:0000313" key="16">
    <source>
        <dbReference type="Proteomes" id="UP000215902"/>
    </source>
</evidence>
<dbReference type="PROSITE" id="PS00478">
    <property type="entry name" value="LIM_DOMAIN_1"/>
    <property type="match status" value="2"/>
</dbReference>
<protein>
    <submittedName>
        <fullName evidence="15">Uncharacterized protein</fullName>
    </submittedName>
</protein>
<evidence type="ECO:0000256" key="6">
    <source>
        <dbReference type="ARBA" id="ARBA00023125"/>
    </source>
</evidence>
<evidence type="ECO:0000256" key="8">
    <source>
        <dbReference type="ARBA" id="ARBA00023242"/>
    </source>
</evidence>
<dbReference type="PANTHER" id="PTHR24208:SF166">
    <property type="entry name" value="LIM HOMEOBOX TRANSCRIPTION FACTOR 1 ALPHA, ISOFORM B"/>
    <property type="match status" value="1"/>
</dbReference>
<keyword evidence="16" id="KW-1185">Reference proteome</keyword>
<dbReference type="PROSITE" id="PS00027">
    <property type="entry name" value="HOMEOBOX_1"/>
    <property type="match status" value="1"/>
</dbReference>
<comment type="caution">
    <text evidence="15">The sequence shown here is derived from an EMBL/GenBank/DDBJ whole genome shotgun (WGS) entry which is preliminary data.</text>
</comment>
<feature type="domain" description="LIM zinc-binding" evidence="13">
    <location>
        <begin position="38"/>
        <end position="97"/>
    </location>
</feature>
<accession>A0A267DW30</accession>
<dbReference type="STRING" id="282301.A0A267DW30"/>
<feature type="region of interest" description="Disordered" evidence="12">
    <location>
        <begin position="264"/>
        <end position="362"/>
    </location>
</feature>
<dbReference type="Proteomes" id="UP000215902">
    <property type="component" value="Unassembled WGS sequence"/>
</dbReference>
<evidence type="ECO:0000256" key="3">
    <source>
        <dbReference type="ARBA" id="ARBA00022737"/>
    </source>
</evidence>
<dbReference type="InterPro" id="IPR001781">
    <property type="entry name" value="Znf_LIM"/>
</dbReference>
<dbReference type="PROSITE" id="PS50071">
    <property type="entry name" value="HOMEOBOX_2"/>
    <property type="match status" value="1"/>
</dbReference>
<dbReference type="InterPro" id="IPR017970">
    <property type="entry name" value="Homeobox_CS"/>
</dbReference>
<reference evidence="15 16" key="1">
    <citation type="submission" date="2017-06" db="EMBL/GenBank/DDBJ databases">
        <title>A platform for efficient transgenesis in Macrostomum lignano, a flatworm model organism for stem cell research.</title>
        <authorList>
            <person name="Berezikov E."/>
        </authorList>
    </citation>
    <scope>NUCLEOTIDE SEQUENCE [LARGE SCALE GENOMIC DNA]</scope>
    <source>
        <strain evidence="15">DV1</strain>
        <tissue evidence="15">Whole organism</tissue>
    </source>
</reference>
<keyword evidence="5 10" id="KW-0440">LIM domain</keyword>
<sequence length="378" mass="40778">MFDESQSHSPLKSDPISHETEHQQQQQQTASTAAEILETCFGCQTGIADKYLLRIRSLAWHEQCATCCICNSQLTEGCFVRDNRLYCAHDYARRHGIRCQSCGQPIATQDLAMWAHSYAYHLACFVCAACGAQLRKGDQFAVRPSDGRPVCMCDAASVIGGGGGSAGGDCSGGSSSSVVNFCPDERQLTPVRGTAAGPASAGAAVDDSCGRRRARTVLTSGQRRRFRLAFEQNPRPARRVCEALANEAGLAVRVVQVWFQNQRAQLKKRSDGGPPSPRQQRSGGRRGRPTRQQSVSTSQQSSEFAEDYDDDDDNIDEEGAADYDFEEDRGVEGEAPADDGVGGEFEEDYGPDGGKAGGEDEAELGGLMIVPAMESPPY</sequence>
<evidence type="ECO:0000313" key="15">
    <source>
        <dbReference type="EMBL" id="PAA53488.1"/>
    </source>
</evidence>